<evidence type="ECO:0000256" key="1">
    <source>
        <dbReference type="SAM" id="MobiDB-lite"/>
    </source>
</evidence>
<feature type="compositionally biased region" description="Polar residues" evidence="1">
    <location>
        <begin position="1"/>
        <end position="37"/>
    </location>
</feature>
<proteinExistence type="predicted"/>
<evidence type="ECO:0000313" key="2">
    <source>
        <dbReference type="EMBL" id="GER39417.1"/>
    </source>
</evidence>
<evidence type="ECO:0000313" key="3">
    <source>
        <dbReference type="Proteomes" id="UP000325081"/>
    </source>
</evidence>
<accession>A0A5A7Q4S8</accession>
<feature type="region of interest" description="Disordered" evidence="1">
    <location>
        <begin position="1"/>
        <end position="56"/>
    </location>
</feature>
<organism evidence="2 3">
    <name type="scientific">Striga asiatica</name>
    <name type="common">Asiatic witchweed</name>
    <name type="synonym">Buchnera asiatica</name>
    <dbReference type="NCBI Taxonomy" id="4170"/>
    <lineage>
        <taxon>Eukaryota</taxon>
        <taxon>Viridiplantae</taxon>
        <taxon>Streptophyta</taxon>
        <taxon>Embryophyta</taxon>
        <taxon>Tracheophyta</taxon>
        <taxon>Spermatophyta</taxon>
        <taxon>Magnoliopsida</taxon>
        <taxon>eudicotyledons</taxon>
        <taxon>Gunneridae</taxon>
        <taxon>Pentapetalae</taxon>
        <taxon>asterids</taxon>
        <taxon>lamiids</taxon>
        <taxon>Lamiales</taxon>
        <taxon>Orobanchaceae</taxon>
        <taxon>Buchnereae</taxon>
        <taxon>Striga</taxon>
    </lineage>
</organism>
<dbReference type="Proteomes" id="UP000325081">
    <property type="component" value="Unassembled WGS sequence"/>
</dbReference>
<gene>
    <name evidence="2" type="ORF">STAS_16034</name>
</gene>
<dbReference type="AlphaFoldDB" id="A0A5A7Q4S8"/>
<keyword evidence="3" id="KW-1185">Reference proteome</keyword>
<name>A0A5A7Q4S8_STRAF</name>
<sequence>MKAAEGQQSQSWNNGSTFPGLNREQPSSQYQENTAMNESPFPNRDSPGLAINPLPFDQEDMEPEQIEQGHLITSPVMMQAEGGRQVSGVPRKTWRRSGNRLVGFREPRQLYQWITLEAKNCHLQGINTPGLTTERGEWLEGIEGLKC</sequence>
<comment type="caution">
    <text evidence="2">The sequence shown here is derived from an EMBL/GenBank/DDBJ whole genome shotgun (WGS) entry which is preliminary data.</text>
</comment>
<reference evidence="3" key="1">
    <citation type="journal article" date="2019" name="Curr. Biol.">
        <title>Genome Sequence of Striga asiatica Provides Insight into the Evolution of Plant Parasitism.</title>
        <authorList>
            <person name="Yoshida S."/>
            <person name="Kim S."/>
            <person name="Wafula E.K."/>
            <person name="Tanskanen J."/>
            <person name="Kim Y.M."/>
            <person name="Honaas L."/>
            <person name="Yang Z."/>
            <person name="Spallek T."/>
            <person name="Conn C.E."/>
            <person name="Ichihashi Y."/>
            <person name="Cheong K."/>
            <person name="Cui S."/>
            <person name="Der J.P."/>
            <person name="Gundlach H."/>
            <person name="Jiao Y."/>
            <person name="Hori C."/>
            <person name="Ishida J.K."/>
            <person name="Kasahara H."/>
            <person name="Kiba T."/>
            <person name="Kim M.S."/>
            <person name="Koo N."/>
            <person name="Laohavisit A."/>
            <person name="Lee Y.H."/>
            <person name="Lumba S."/>
            <person name="McCourt P."/>
            <person name="Mortimer J.C."/>
            <person name="Mutuku J.M."/>
            <person name="Nomura T."/>
            <person name="Sasaki-Sekimoto Y."/>
            <person name="Seto Y."/>
            <person name="Wang Y."/>
            <person name="Wakatake T."/>
            <person name="Sakakibara H."/>
            <person name="Demura T."/>
            <person name="Yamaguchi S."/>
            <person name="Yoneyama K."/>
            <person name="Manabe R.I."/>
            <person name="Nelson D.C."/>
            <person name="Schulman A.H."/>
            <person name="Timko M.P."/>
            <person name="dePamphilis C.W."/>
            <person name="Choi D."/>
            <person name="Shirasu K."/>
        </authorList>
    </citation>
    <scope>NUCLEOTIDE SEQUENCE [LARGE SCALE GENOMIC DNA]</scope>
    <source>
        <strain evidence="3">cv. UVA1</strain>
    </source>
</reference>
<protein>
    <submittedName>
        <fullName evidence="2">Regulator of chromosome condensation family protein</fullName>
    </submittedName>
</protein>
<dbReference type="EMBL" id="BKCP01005639">
    <property type="protein sequence ID" value="GER39417.1"/>
    <property type="molecule type" value="Genomic_DNA"/>
</dbReference>